<dbReference type="Gene3D" id="3.90.550.10">
    <property type="entry name" value="Spore Coat Polysaccharide Biosynthesis Protein SpsA, Chain A"/>
    <property type="match status" value="1"/>
</dbReference>
<evidence type="ECO:0000313" key="3">
    <source>
        <dbReference type="Proteomes" id="UP001564408"/>
    </source>
</evidence>
<dbReference type="CDD" id="cd00761">
    <property type="entry name" value="Glyco_tranf_GTA_type"/>
    <property type="match status" value="1"/>
</dbReference>
<feature type="domain" description="Glycosyltransferase 2-like" evidence="1">
    <location>
        <begin position="6"/>
        <end position="125"/>
    </location>
</feature>
<sequence>MRTLVSILIPAFNAERYIGETLASALNQTWEKKEIIVVDDGSSDETLRIAKTFERANLKVISQENKGASAARNVALSVAQGDLIQWLDADDLLAPDKLAHQVTLYRNCIGGRVLISGAFGTFHVNPQRARFRPHSLWQDLAPAEFLFRICTENIWMNPAVWLVSRGIAEAAGPWDERLTLDDDGEYFSRVVASSEMIRFCPEAKAYYRQHHTGSLSRDVSQRGCESLLLSLQLRIRQLRKLEDSERTRRACVHLLQTWLDYFYPEKKDLLRQVYGLAGELGGTLTVPPLSWKYVPVRAMFGWPAAKKARRLVSNAKLSARVRIDGWLRPSVRSWRW</sequence>
<dbReference type="RefSeq" id="WP_369668381.1">
    <property type="nucleotide sequence ID" value="NZ_JBDKXB010000036.1"/>
</dbReference>
<dbReference type="SUPFAM" id="SSF53448">
    <property type="entry name" value="Nucleotide-diphospho-sugar transferases"/>
    <property type="match status" value="1"/>
</dbReference>
<dbReference type="PANTHER" id="PTHR22916">
    <property type="entry name" value="GLYCOSYLTRANSFERASE"/>
    <property type="match status" value="1"/>
</dbReference>
<evidence type="ECO:0000259" key="1">
    <source>
        <dbReference type="Pfam" id="PF00535"/>
    </source>
</evidence>
<protein>
    <submittedName>
        <fullName evidence="2">Glycosyltransferase family 2 protein</fullName>
    </submittedName>
</protein>
<evidence type="ECO:0000313" key="2">
    <source>
        <dbReference type="EMBL" id="MEY6433998.1"/>
    </source>
</evidence>
<reference evidence="2 3" key="1">
    <citation type="submission" date="2024-05" db="EMBL/GenBank/DDBJ databases">
        <title>Genome Sequence and Characterization of the New Strain Purple Sulfur Bacterium of Genus Thioalkalicoccus.</title>
        <authorList>
            <person name="Bryantseva I.A."/>
            <person name="Kyndt J.A."/>
            <person name="Imhoff J.F."/>
        </authorList>
    </citation>
    <scope>NUCLEOTIDE SEQUENCE [LARGE SCALE GENOMIC DNA]</scope>
    <source>
        <strain evidence="2 3">Um2</strain>
    </source>
</reference>
<accession>A0ABV4BHI0</accession>
<dbReference type="Proteomes" id="UP001564408">
    <property type="component" value="Unassembled WGS sequence"/>
</dbReference>
<dbReference type="InterPro" id="IPR001173">
    <property type="entry name" value="Glyco_trans_2-like"/>
</dbReference>
<comment type="caution">
    <text evidence="2">The sequence shown here is derived from an EMBL/GenBank/DDBJ whole genome shotgun (WGS) entry which is preliminary data.</text>
</comment>
<dbReference type="PANTHER" id="PTHR22916:SF3">
    <property type="entry name" value="UDP-GLCNAC:BETAGAL BETA-1,3-N-ACETYLGLUCOSAMINYLTRANSFERASE-LIKE PROTEIN 1"/>
    <property type="match status" value="1"/>
</dbReference>
<keyword evidence="3" id="KW-1185">Reference proteome</keyword>
<dbReference type="EMBL" id="JBDKXB010000036">
    <property type="protein sequence ID" value="MEY6433998.1"/>
    <property type="molecule type" value="Genomic_DNA"/>
</dbReference>
<organism evidence="2 3">
    <name type="scientific">Thioalkalicoccus limnaeus</name>
    <dbReference type="NCBI Taxonomy" id="120681"/>
    <lineage>
        <taxon>Bacteria</taxon>
        <taxon>Pseudomonadati</taxon>
        <taxon>Pseudomonadota</taxon>
        <taxon>Gammaproteobacteria</taxon>
        <taxon>Chromatiales</taxon>
        <taxon>Chromatiaceae</taxon>
        <taxon>Thioalkalicoccus</taxon>
    </lineage>
</organism>
<dbReference type="InterPro" id="IPR029044">
    <property type="entry name" value="Nucleotide-diphossugar_trans"/>
</dbReference>
<proteinExistence type="predicted"/>
<gene>
    <name evidence="2" type="ORF">ABC977_16460</name>
</gene>
<dbReference type="Pfam" id="PF00535">
    <property type="entry name" value="Glycos_transf_2"/>
    <property type="match status" value="1"/>
</dbReference>
<name>A0ABV4BHI0_9GAMM</name>